<evidence type="ECO:0000313" key="2">
    <source>
        <dbReference type="Proteomes" id="UP000198625"/>
    </source>
</evidence>
<dbReference type="AlphaFoldDB" id="A0A1H3QZC5"/>
<protein>
    <submittedName>
        <fullName evidence="1">Uncharacterized protein</fullName>
    </submittedName>
</protein>
<name>A0A1H3QZC5_9FIRM</name>
<dbReference type="OrthoDB" id="1725471at2"/>
<evidence type="ECO:0000313" key="1">
    <source>
        <dbReference type="EMBL" id="SDZ18318.1"/>
    </source>
</evidence>
<reference evidence="1 2" key="1">
    <citation type="submission" date="2016-10" db="EMBL/GenBank/DDBJ databases">
        <authorList>
            <person name="de Groot N.N."/>
        </authorList>
    </citation>
    <scope>NUCLEOTIDE SEQUENCE [LARGE SCALE GENOMIC DNA]</scope>
    <source>
        <strain evidence="1 2">DSM 21650</strain>
    </source>
</reference>
<accession>A0A1H3QZC5</accession>
<dbReference type="Proteomes" id="UP000198625">
    <property type="component" value="Unassembled WGS sequence"/>
</dbReference>
<proteinExistence type="predicted"/>
<sequence length="74" mass="8833">MASKEQLRKVANNCSRHRYTFDDERLRSSVNPYGYVEKSCENCIHFTKEHECDIDLVDEILSNLAMELDYDEWK</sequence>
<keyword evidence="2" id="KW-1185">Reference proteome</keyword>
<dbReference type="RefSeq" id="WP_091730976.1">
    <property type="nucleotide sequence ID" value="NZ_FNQE01000023.1"/>
</dbReference>
<dbReference type="EMBL" id="FNQE01000023">
    <property type="protein sequence ID" value="SDZ18318.1"/>
    <property type="molecule type" value="Genomic_DNA"/>
</dbReference>
<gene>
    <name evidence="1" type="ORF">SAMN05660462_02139</name>
</gene>
<organism evidence="1 2">
    <name type="scientific">Proteiniborus ethanoligenes</name>
    <dbReference type="NCBI Taxonomy" id="415015"/>
    <lineage>
        <taxon>Bacteria</taxon>
        <taxon>Bacillati</taxon>
        <taxon>Bacillota</taxon>
        <taxon>Clostridia</taxon>
        <taxon>Eubacteriales</taxon>
        <taxon>Proteiniborus</taxon>
    </lineage>
</organism>
<dbReference type="STRING" id="415015.SAMN05660462_02139"/>